<feature type="transmembrane region" description="Helical" evidence="6">
    <location>
        <begin position="128"/>
        <end position="150"/>
    </location>
</feature>
<feature type="transmembrane region" description="Helical" evidence="6">
    <location>
        <begin position="70"/>
        <end position="88"/>
    </location>
</feature>
<dbReference type="InterPro" id="IPR011701">
    <property type="entry name" value="MFS"/>
</dbReference>
<comment type="caution">
    <text evidence="8">The sequence shown here is derived from an EMBL/GenBank/DDBJ whole genome shotgun (WGS) entry which is preliminary data.</text>
</comment>
<keyword evidence="3 6" id="KW-0812">Transmembrane</keyword>
<dbReference type="Gene3D" id="1.20.1250.20">
    <property type="entry name" value="MFS general substrate transporter like domains"/>
    <property type="match status" value="1"/>
</dbReference>
<dbReference type="PROSITE" id="PS50850">
    <property type="entry name" value="MFS"/>
    <property type="match status" value="1"/>
</dbReference>
<dbReference type="Pfam" id="PF07690">
    <property type="entry name" value="MFS_1"/>
    <property type="match status" value="1"/>
</dbReference>
<evidence type="ECO:0000256" key="6">
    <source>
        <dbReference type="SAM" id="Phobius"/>
    </source>
</evidence>
<feature type="transmembrane region" description="Helical" evidence="6">
    <location>
        <begin position="234"/>
        <end position="254"/>
    </location>
</feature>
<keyword evidence="5 6" id="KW-0472">Membrane</keyword>
<keyword evidence="9" id="KW-1185">Reference proteome</keyword>
<reference evidence="9" key="1">
    <citation type="journal article" date="2019" name="Int. J. Syst. Evol. Microbiol.">
        <title>The Global Catalogue of Microorganisms (GCM) 10K type strain sequencing project: providing services to taxonomists for standard genome sequencing and annotation.</title>
        <authorList>
            <consortium name="The Broad Institute Genomics Platform"/>
            <consortium name="The Broad Institute Genome Sequencing Center for Infectious Disease"/>
            <person name="Wu L."/>
            <person name="Ma J."/>
        </authorList>
    </citation>
    <scope>NUCLEOTIDE SEQUENCE [LARGE SCALE GENOMIC DNA]</scope>
    <source>
        <strain evidence="9">NBRC 112416</strain>
    </source>
</reference>
<dbReference type="EMBL" id="BSNS01000001">
    <property type="protein sequence ID" value="GLQ52857.1"/>
    <property type="molecule type" value="Genomic_DNA"/>
</dbReference>
<dbReference type="InterPro" id="IPR036259">
    <property type="entry name" value="MFS_trans_sf"/>
</dbReference>
<sequence length="388" mass="39226">MDLRLFWLALGTFAVGTGAFVIASLLPALSADLEVAVSQGGMLVLAFAVAYAVGTPILSALTGGFTRRPVLVVAMAIYGLANVASGLAPSYEVLMATRVIMAAASGLYAATAQGTAVLLSTPQTRTRAIAVIVGGTTLSVALGAPIGAIIANVMDWRAALITIGLVSLAVALALQVMLPDNLDGTKLSLRSRLLVVTRPGIGRALLVSVFILAGAFAVYTYVAVLAGEIGMGQTLVPVLLLAFGAGAFVGNYLCGILADKFGAARTVRWVIVVTTVIMLAFPLEAYLLPAGVAGWALIATMALWGVVGWGFPPAQGSHIVSLAPEAAPLTLALNASAIYLGVALGSGLGGAYLTIGSVKDLGIIAAILGIVSLAIHLTGRARPVVAAA</sequence>
<dbReference type="InterPro" id="IPR050189">
    <property type="entry name" value="MFS_Efflux_Transporters"/>
</dbReference>
<feature type="transmembrane region" description="Helical" evidence="6">
    <location>
        <begin position="200"/>
        <end position="222"/>
    </location>
</feature>
<feature type="transmembrane region" description="Helical" evidence="6">
    <location>
        <begin position="100"/>
        <end position="121"/>
    </location>
</feature>
<keyword evidence="4 6" id="KW-1133">Transmembrane helix</keyword>
<dbReference type="RefSeq" id="WP_284338324.1">
    <property type="nucleotide sequence ID" value="NZ_BSNS01000001.1"/>
</dbReference>
<evidence type="ECO:0000256" key="2">
    <source>
        <dbReference type="ARBA" id="ARBA00022475"/>
    </source>
</evidence>
<feature type="domain" description="Major facilitator superfamily (MFS) profile" evidence="7">
    <location>
        <begin position="4"/>
        <end position="384"/>
    </location>
</feature>
<accession>A0ABQ5VYQ1</accession>
<evidence type="ECO:0000313" key="9">
    <source>
        <dbReference type="Proteomes" id="UP001156691"/>
    </source>
</evidence>
<feature type="transmembrane region" description="Helical" evidence="6">
    <location>
        <begin position="156"/>
        <end position="179"/>
    </location>
</feature>
<feature type="transmembrane region" description="Helical" evidence="6">
    <location>
        <begin position="361"/>
        <end position="379"/>
    </location>
</feature>
<dbReference type="PRINTS" id="PR00762">
    <property type="entry name" value="CLCHANNEL"/>
</dbReference>
<evidence type="ECO:0000313" key="8">
    <source>
        <dbReference type="EMBL" id="GLQ52857.1"/>
    </source>
</evidence>
<organism evidence="8 9">
    <name type="scientific">Devosia nitrariae</name>
    <dbReference type="NCBI Taxonomy" id="2071872"/>
    <lineage>
        <taxon>Bacteria</taxon>
        <taxon>Pseudomonadati</taxon>
        <taxon>Pseudomonadota</taxon>
        <taxon>Alphaproteobacteria</taxon>
        <taxon>Hyphomicrobiales</taxon>
        <taxon>Devosiaceae</taxon>
        <taxon>Devosia</taxon>
    </lineage>
</organism>
<name>A0ABQ5VYQ1_9HYPH</name>
<evidence type="ECO:0000256" key="3">
    <source>
        <dbReference type="ARBA" id="ARBA00022692"/>
    </source>
</evidence>
<feature type="transmembrane region" description="Helical" evidence="6">
    <location>
        <begin position="40"/>
        <end position="58"/>
    </location>
</feature>
<dbReference type="Proteomes" id="UP001156691">
    <property type="component" value="Unassembled WGS sequence"/>
</dbReference>
<keyword evidence="2" id="KW-1003">Cell membrane</keyword>
<protein>
    <submittedName>
        <fullName evidence="8">MFS transporter</fullName>
    </submittedName>
</protein>
<feature type="transmembrane region" description="Helical" evidence="6">
    <location>
        <begin position="266"/>
        <end position="286"/>
    </location>
</feature>
<dbReference type="InterPro" id="IPR020846">
    <property type="entry name" value="MFS_dom"/>
</dbReference>
<dbReference type="PANTHER" id="PTHR43124">
    <property type="entry name" value="PURINE EFFLUX PUMP PBUE"/>
    <property type="match status" value="1"/>
</dbReference>
<gene>
    <name evidence="8" type="ORF">GCM10010862_01150</name>
</gene>
<evidence type="ECO:0000256" key="5">
    <source>
        <dbReference type="ARBA" id="ARBA00023136"/>
    </source>
</evidence>
<dbReference type="SUPFAM" id="SSF103473">
    <property type="entry name" value="MFS general substrate transporter"/>
    <property type="match status" value="1"/>
</dbReference>
<feature type="transmembrane region" description="Helical" evidence="6">
    <location>
        <begin position="331"/>
        <end position="355"/>
    </location>
</feature>
<dbReference type="CDD" id="cd17324">
    <property type="entry name" value="MFS_NepI_like"/>
    <property type="match status" value="1"/>
</dbReference>
<comment type="subcellular location">
    <subcellularLocation>
        <location evidence="1">Cell membrane</location>
        <topology evidence="1">Multi-pass membrane protein</topology>
    </subcellularLocation>
</comment>
<feature type="transmembrane region" description="Helical" evidence="6">
    <location>
        <begin position="292"/>
        <end position="311"/>
    </location>
</feature>
<proteinExistence type="predicted"/>
<evidence type="ECO:0000256" key="4">
    <source>
        <dbReference type="ARBA" id="ARBA00022989"/>
    </source>
</evidence>
<dbReference type="InterPro" id="IPR001807">
    <property type="entry name" value="ClC"/>
</dbReference>
<evidence type="ECO:0000256" key="1">
    <source>
        <dbReference type="ARBA" id="ARBA00004651"/>
    </source>
</evidence>
<dbReference type="PANTHER" id="PTHR43124:SF10">
    <property type="entry name" value="PURINE EFFLUX PUMP PBUE"/>
    <property type="match status" value="1"/>
</dbReference>
<evidence type="ECO:0000259" key="7">
    <source>
        <dbReference type="PROSITE" id="PS50850"/>
    </source>
</evidence>